<evidence type="ECO:0000313" key="5">
    <source>
        <dbReference type="EMBL" id="MEQ2578209.1"/>
    </source>
</evidence>
<dbReference type="Proteomes" id="UP001470288">
    <property type="component" value="Unassembled WGS sequence"/>
</dbReference>
<sequence>MDMIFSKRATQIEEGIFSILNTKKEELLQAGREVYNFSVGTPDFKTPEHIMKAMEEACKDPDNYKYAMADRPEMLEAMKNFYKNRFGVELETDQIMSMYGSQEGMAHIALVMCDPGDVVLVPNPGYPVFGMGPQLMGAKVETYPLYAENNFLPDFADIPEETAKAAKFMIISYPANPVCSVADDSFYEKAIAFAKKYNVILLHDNAYSDIIFGGKEGKSFLSYPGAMEVGIEFYSLSKSYNMTGMRISFALGNKDVIQMFRKVRSQIDYGIFLPIQKAAVAALTGPQDNVKEQCRIYEERNYALCRGMSSIGWKIPDGQGTMFVWAPIPENYTSSERFTLDLMEKTGMIVTPGTAFGNLGEGYVRIALVHPVETIEKVVRIVKESGILEA</sequence>
<dbReference type="PANTHER" id="PTHR42832">
    <property type="entry name" value="AMINO ACID AMINOTRANSFERASE"/>
    <property type="match status" value="1"/>
</dbReference>
<protein>
    <submittedName>
        <fullName evidence="5">Aminotransferase class I/II-fold pyridoxal phosphate-dependent enzyme</fullName>
    </submittedName>
</protein>
<dbReference type="InterPro" id="IPR015422">
    <property type="entry name" value="PyrdxlP-dep_Trfase_small"/>
</dbReference>
<dbReference type="SUPFAM" id="SSF53383">
    <property type="entry name" value="PLP-dependent transferases"/>
    <property type="match status" value="1"/>
</dbReference>
<dbReference type="Gene3D" id="3.40.640.10">
    <property type="entry name" value="Type I PLP-dependent aspartate aminotransferase-like (Major domain)"/>
    <property type="match status" value="1"/>
</dbReference>
<keyword evidence="3" id="KW-0808">Transferase</keyword>
<accession>A0ABV1HZ44</accession>
<dbReference type="Pfam" id="PF00155">
    <property type="entry name" value="Aminotran_1_2"/>
    <property type="match status" value="1"/>
</dbReference>
<dbReference type="CDD" id="cd00609">
    <property type="entry name" value="AAT_like"/>
    <property type="match status" value="1"/>
</dbReference>
<dbReference type="RefSeq" id="WP_349144021.1">
    <property type="nucleotide sequence ID" value="NZ_JBBMFC010000006.1"/>
</dbReference>
<dbReference type="InterPro" id="IPR015421">
    <property type="entry name" value="PyrdxlP-dep_Trfase_major"/>
</dbReference>
<comment type="cofactor">
    <cofactor evidence="1">
        <name>pyridoxal 5'-phosphate</name>
        <dbReference type="ChEBI" id="CHEBI:597326"/>
    </cofactor>
</comment>
<organism evidence="5 6">
    <name type="scientific">Hominiventricola aquisgranensis</name>
    <dbReference type="NCBI Taxonomy" id="3133164"/>
    <lineage>
        <taxon>Bacteria</taxon>
        <taxon>Bacillati</taxon>
        <taxon>Bacillota</taxon>
        <taxon>Clostridia</taxon>
        <taxon>Lachnospirales</taxon>
        <taxon>Lachnospiraceae</taxon>
        <taxon>Hominiventricola</taxon>
    </lineage>
</organism>
<dbReference type="Gene3D" id="3.90.1150.10">
    <property type="entry name" value="Aspartate Aminotransferase, domain 1"/>
    <property type="match status" value="1"/>
</dbReference>
<evidence type="ECO:0000259" key="4">
    <source>
        <dbReference type="Pfam" id="PF00155"/>
    </source>
</evidence>
<dbReference type="GO" id="GO:0008483">
    <property type="term" value="F:transaminase activity"/>
    <property type="evidence" value="ECO:0007669"/>
    <property type="project" value="UniProtKB-KW"/>
</dbReference>
<evidence type="ECO:0000313" key="6">
    <source>
        <dbReference type="Proteomes" id="UP001470288"/>
    </source>
</evidence>
<dbReference type="EMBL" id="JBBMFC010000006">
    <property type="protein sequence ID" value="MEQ2578209.1"/>
    <property type="molecule type" value="Genomic_DNA"/>
</dbReference>
<name>A0ABV1HZ44_9FIRM</name>
<evidence type="ECO:0000256" key="1">
    <source>
        <dbReference type="ARBA" id="ARBA00001933"/>
    </source>
</evidence>
<dbReference type="InterPro" id="IPR004839">
    <property type="entry name" value="Aminotransferase_I/II_large"/>
</dbReference>
<gene>
    <name evidence="5" type="ORF">WMO62_05025</name>
</gene>
<comment type="caution">
    <text evidence="5">The sequence shown here is derived from an EMBL/GenBank/DDBJ whole genome shotgun (WGS) entry which is preliminary data.</text>
</comment>
<reference evidence="5 6" key="1">
    <citation type="submission" date="2024-03" db="EMBL/GenBank/DDBJ databases">
        <title>Human intestinal bacterial collection.</title>
        <authorList>
            <person name="Pauvert C."/>
            <person name="Hitch T.C.A."/>
            <person name="Clavel T."/>
        </authorList>
    </citation>
    <scope>NUCLEOTIDE SEQUENCE [LARGE SCALE GENOMIC DNA]</scope>
    <source>
        <strain evidence="5 6">CLA-AA-H78B</strain>
    </source>
</reference>
<evidence type="ECO:0000256" key="2">
    <source>
        <dbReference type="ARBA" id="ARBA00022576"/>
    </source>
</evidence>
<evidence type="ECO:0000256" key="3">
    <source>
        <dbReference type="ARBA" id="ARBA00022679"/>
    </source>
</evidence>
<dbReference type="InterPro" id="IPR050881">
    <property type="entry name" value="LL-DAP_aminotransferase"/>
</dbReference>
<feature type="domain" description="Aminotransferase class I/classII large" evidence="4">
    <location>
        <begin position="33"/>
        <end position="380"/>
    </location>
</feature>
<keyword evidence="6" id="KW-1185">Reference proteome</keyword>
<dbReference type="InterPro" id="IPR015424">
    <property type="entry name" value="PyrdxlP-dep_Trfase"/>
</dbReference>
<proteinExistence type="predicted"/>
<keyword evidence="2 5" id="KW-0032">Aminotransferase</keyword>
<dbReference type="PANTHER" id="PTHR42832:SF3">
    <property type="entry name" value="L-GLUTAMINE--4-(METHYLSULFANYL)-2-OXOBUTANOATE AMINOTRANSFERASE"/>
    <property type="match status" value="1"/>
</dbReference>